<evidence type="ECO:0000313" key="10">
    <source>
        <dbReference type="Proteomes" id="UP000198565"/>
    </source>
</evidence>
<sequence>MKVKNGIKKENENLVGYLLLSPWLLGFMIMYVTPMFLSIYYSFTSYNLLSPPQWTGLDNYQRMFQDESFWQSLKVTFFYVFVMVPLRLFFALLVAMLLNSKRKFLGVYRTLFYIPSIVGSSVAVSIVWKQLFGNDGVAMTLLAIMGIPQDVSFIGNPSTAIWTIIALGVWQFGSSMLIFLAALKQIPNSLYESSSIDGANSWVNFTRITIPMLTPVIFFNLILQSINGFRVFTEGFIITEGGPMDSTLFYVLNLYRRAFTYFEMGYSSAMAWVLVSIIGLFTFIVFKTQNSWVYYESKGGGK</sequence>
<keyword evidence="5 7" id="KW-1133">Transmembrane helix</keyword>
<accession>A0A1I4N8N5</accession>
<dbReference type="PANTHER" id="PTHR30193:SF1">
    <property type="entry name" value="ABC TRANSPORTER PERMEASE PROTEIN YESP-RELATED"/>
    <property type="match status" value="1"/>
</dbReference>
<dbReference type="AlphaFoldDB" id="A0A1I4N8N5"/>
<dbReference type="OrthoDB" id="9788108at2"/>
<evidence type="ECO:0000259" key="8">
    <source>
        <dbReference type="PROSITE" id="PS50928"/>
    </source>
</evidence>
<feature type="transmembrane region" description="Helical" evidence="7">
    <location>
        <begin position="110"/>
        <end position="128"/>
    </location>
</feature>
<name>A0A1I4N8N5_9BACI</name>
<keyword evidence="2 7" id="KW-0813">Transport</keyword>
<dbReference type="GO" id="GO:0005886">
    <property type="term" value="C:plasma membrane"/>
    <property type="evidence" value="ECO:0007669"/>
    <property type="project" value="UniProtKB-SubCell"/>
</dbReference>
<dbReference type="InterPro" id="IPR035906">
    <property type="entry name" value="MetI-like_sf"/>
</dbReference>
<dbReference type="Gene3D" id="1.10.3720.10">
    <property type="entry name" value="MetI-like"/>
    <property type="match status" value="1"/>
</dbReference>
<evidence type="ECO:0000256" key="7">
    <source>
        <dbReference type="RuleBase" id="RU363032"/>
    </source>
</evidence>
<evidence type="ECO:0000256" key="5">
    <source>
        <dbReference type="ARBA" id="ARBA00022989"/>
    </source>
</evidence>
<dbReference type="Proteomes" id="UP000198565">
    <property type="component" value="Unassembled WGS sequence"/>
</dbReference>
<gene>
    <name evidence="9" type="ORF">SAMN04487943_10811</name>
</gene>
<dbReference type="EMBL" id="FOTR01000008">
    <property type="protein sequence ID" value="SFM11603.1"/>
    <property type="molecule type" value="Genomic_DNA"/>
</dbReference>
<keyword evidence="3" id="KW-1003">Cell membrane</keyword>
<dbReference type="STRING" id="334253.SAMN04487943_10811"/>
<dbReference type="InterPro" id="IPR051393">
    <property type="entry name" value="ABC_transporter_permease"/>
</dbReference>
<comment type="similarity">
    <text evidence="7">Belongs to the binding-protein-dependent transport system permease family.</text>
</comment>
<reference evidence="10" key="1">
    <citation type="submission" date="2016-10" db="EMBL/GenBank/DDBJ databases">
        <authorList>
            <person name="Varghese N."/>
            <person name="Submissions S."/>
        </authorList>
    </citation>
    <scope>NUCLEOTIDE SEQUENCE [LARGE SCALE GENOMIC DNA]</scope>
    <source>
        <strain evidence="10">CGMCC 1.4250</strain>
    </source>
</reference>
<dbReference type="PROSITE" id="PS50928">
    <property type="entry name" value="ABC_TM1"/>
    <property type="match status" value="1"/>
</dbReference>
<dbReference type="SUPFAM" id="SSF161098">
    <property type="entry name" value="MetI-like"/>
    <property type="match status" value="1"/>
</dbReference>
<feature type="transmembrane region" description="Helical" evidence="7">
    <location>
        <begin position="264"/>
        <end position="286"/>
    </location>
</feature>
<evidence type="ECO:0000256" key="1">
    <source>
        <dbReference type="ARBA" id="ARBA00004651"/>
    </source>
</evidence>
<evidence type="ECO:0000256" key="2">
    <source>
        <dbReference type="ARBA" id="ARBA00022448"/>
    </source>
</evidence>
<dbReference type="GO" id="GO:0055085">
    <property type="term" value="P:transmembrane transport"/>
    <property type="evidence" value="ECO:0007669"/>
    <property type="project" value="InterPro"/>
</dbReference>
<keyword evidence="6 7" id="KW-0472">Membrane</keyword>
<keyword evidence="9" id="KW-0762">Sugar transport</keyword>
<evidence type="ECO:0000313" key="9">
    <source>
        <dbReference type="EMBL" id="SFM11603.1"/>
    </source>
</evidence>
<dbReference type="InterPro" id="IPR000515">
    <property type="entry name" value="MetI-like"/>
</dbReference>
<dbReference type="CDD" id="cd06261">
    <property type="entry name" value="TM_PBP2"/>
    <property type="match status" value="1"/>
</dbReference>
<dbReference type="PANTHER" id="PTHR30193">
    <property type="entry name" value="ABC TRANSPORTER PERMEASE PROTEIN"/>
    <property type="match status" value="1"/>
</dbReference>
<feature type="transmembrane region" description="Helical" evidence="7">
    <location>
        <begin position="20"/>
        <end position="43"/>
    </location>
</feature>
<evidence type="ECO:0000256" key="6">
    <source>
        <dbReference type="ARBA" id="ARBA00023136"/>
    </source>
</evidence>
<evidence type="ECO:0000256" key="3">
    <source>
        <dbReference type="ARBA" id="ARBA00022475"/>
    </source>
</evidence>
<feature type="transmembrane region" description="Helical" evidence="7">
    <location>
        <begin position="204"/>
        <end position="223"/>
    </location>
</feature>
<evidence type="ECO:0000256" key="4">
    <source>
        <dbReference type="ARBA" id="ARBA00022692"/>
    </source>
</evidence>
<feature type="transmembrane region" description="Helical" evidence="7">
    <location>
        <begin position="77"/>
        <end position="98"/>
    </location>
</feature>
<dbReference type="Pfam" id="PF00528">
    <property type="entry name" value="BPD_transp_1"/>
    <property type="match status" value="1"/>
</dbReference>
<proteinExistence type="inferred from homology"/>
<feature type="domain" description="ABC transmembrane type-1" evidence="8">
    <location>
        <begin position="73"/>
        <end position="285"/>
    </location>
</feature>
<organism evidence="9 10">
    <name type="scientific">Gracilibacillus orientalis</name>
    <dbReference type="NCBI Taxonomy" id="334253"/>
    <lineage>
        <taxon>Bacteria</taxon>
        <taxon>Bacillati</taxon>
        <taxon>Bacillota</taxon>
        <taxon>Bacilli</taxon>
        <taxon>Bacillales</taxon>
        <taxon>Bacillaceae</taxon>
        <taxon>Gracilibacillus</taxon>
    </lineage>
</organism>
<protein>
    <submittedName>
        <fullName evidence="9">Multiple sugar transport system permease protein</fullName>
    </submittedName>
</protein>
<keyword evidence="4 7" id="KW-0812">Transmembrane</keyword>
<keyword evidence="10" id="KW-1185">Reference proteome</keyword>
<comment type="subcellular location">
    <subcellularLocation>
        <location evidence="1 7">Cell membrane</location>
        <topology evidence="1 7">Multi-pass membrane protein</topology>
    </subcellularLocation>
</comment>
<feature type="transmembrane region" description="Helical" evidence="7">
    <location>
        <begin position="160"/>
        <end position="183"/>
    </location>
</feature>